<sequence length="255" mass="29544">MMTSLARSTGSRATATFHYLAPIHRLNPPELPFRARYAYAPPKGRPLHNELLEPHSFEVHDLRRHGDVRGLDKSGFDYVRNVPTGFKEWESDEEIVSSYYPETVRLIKDALGASRVFIFDHTIRRRVPDKDNVEDRAGRRQPVFRDHQRLETSPGPVLDSPLGLCDIRSVEWEKDLVVGKLLYRDRTGYTYLVHYNPAHKWYYLPEMQADECYDNKLPRAIAPHSGFVLDNAPVGVEPRQSIEIRCLVFYEDQPV</sequence>
<reference evidence="2 3" key="1">
    <citation type="submission" date="2018-11" db="EMBL/GenBank/DDBJ databases">
        <title>Genome sequence of Saitozyma podzolica DSM 27192.</title>
        <authorList>
            <person name="Aliyu H."/>
            <person name="Gorte O."/>
            <person name="Ochsenreither K."/>
        </authorList>
    </citation>
    <scope>NUCLEOTIDE SEQUENCE [LARGE SCALE GENOMIC DNA]</scope>
    <source>
        <strain evidence="2 3">DSM 27192</strain>
    </source>
</reference>
<gene>
    <name evidence="2" type="ORF">EHS25_010186</name>
</gene>
<dbReference type="GO" id="GO:0016491">
    <property type="term" value="F:oxidoreductase activity"/>
    <property type="evidence" value="ECO:0007669"/>
    <property type="project" value="InterPro"/>
</dbReference>
<dbReference type="OrthoDB" id="412788at2759"/>
<evidence type="ECO:0000313" key="3">
    <source>
        <dbReference type="Proteomes" id="UP000279259"/>
    </source>
</evidence>
<organism evidence="2 3">
    <name type="scientific">Saitozyma podzolica</name>
    <dbReference type="NCBI Taxonomy" id="1890683"/>
    <lineage>
        <taxon>Eukaryota</taxon>
        <taxon>Fungi</taxon>
        <taxon>Dikarya</taxon>
        <taxon>Basidiomycota</taxon>
        <taxon>Agaricomycotina</taxon>
        <taxon>Tremellomycetes</taxon>
        <taxon>Tremellales</taxon>
        <taxon>Trimorphomycetaceae</taxon>
        <taxon>Saitozyma</taxon>
    </lineage>
</organism>
<dbReference type="STRING" id="1890683.A0A427YIW3"/>
<dbReference type="InterPro" id="IPR044053">
    <property type="entry name" value="AsaB-like"/>
</dbReference>
<dbReference type="PANTHER" id="PTHR34598:SF3">
    <property type="entry name" value="OXIDOREDUCTASE AN1597"/>
    <property type="match status" value="1"/>
</dbReference>
<comment type="similarity">
    <text evidence="1">Belongs to the asaB hydroxylase/desaturase family.</text>
</comment>
<accession>A0A427YIW3</accession>
<dbReference type="NCBIfam" id="NF041278">
    <property type="entry name" value="CmcJ_NvfI_EfuI"/>
    <property type="match status" value="1"/>
</dbReference>
<proteinExistence type="inferred from homology"/>
<comment type="caution">
    <text evidence="2">The sequence shown here is derived from an EMBL/GenBank/DDBJ whole genome shotgun (WGS) entry which is preliminary data.</text>
</comment>
<dbReference type="PANTHER" id="PTHR34598">
    <property type="entry name" value="BLL6449 PROTEIN"/>
    <property type="match status" value="1"/>
</dbReference>
<dbReference type="EMBL" id="RSCD01000009">
    <property type="protein sequence ID" value="RSH91010.1"/>
    <property type="molecule type" value="Genomic_DNA"/>
</dbReference>
<evidence type="ECO:0000313" key="2">
    <source>
        <dbReference type="EMBL" id="RSH91010.1"/>
    </source>
</evidence>
<evidence type="ECO:0000256" key="1">
    <source>
        <dbReference type="ARBA" id="ARBA00023604"/>
    </source>
</evidence>
<keyword evidence="3" id="KW-1185">Reference proteome</keyword>
<dbReference type="AlphaFoldDB" id="A0A427YIW3"/>
<name>A0A427YIW3_9TREE</name>
<dbReference type="Proteomes" id="UP000279259">
    <property type="component" value="Unassembled WGS sequence"/>
</dbReference>
<protein>
    <submittedName>
        <fullName evidence="2">Uncharacterized protein</fullName>
    </submittedName>
</protein>